<comment type="caution">
    <text evidence="1">The sequence shown here is derived from an EMBL/GenBank/DDBJ whole genome shotgun (WGS) entry which is preliminary data.</text>
</comment>
<reference evidence="1" key="1">
    <citation type="submission" date="2021-06" db="EMBL/GenBank/DDBJ databases">
        <authorList>
            <person name="Hodson N. C."/>
            <person name="Mongue J. A."/>
            <person name="Jaron S. K."/>
        </authorList>
    </citation>
    <scope>NUCLEOTIDE SEQUENCE</scope>
</reference>
<organism evidence="1 2">
    <name type="scientific">Allacma fusca</name>
    <dbReference type="NCBI Taxonomy" id="39272"/>
    <lineage>
        <taxon>Eukaryota</taxon>
        <taxon>Metazoa</taxon>
        <taxon>Ecdysozoa</taxon>
        <taxon>Arthropoda</taxon>
        <taxon>Hexapoda</taxon>
        <taxon>Collembola</taxon>
        <taxon>Symphypleona</taxon>
        <taxon>Sminthuridae</taxon>
        <taxon>Allacma</taxon>
    </lineage>
</organism>
<evidence type="ECO:0000313" key="2">
    <source>
        <dbReference type="Proteomes" id="UP000708208"/>
    </source>
</evidence>
<dbReference type="EMBL" id="CAJVCH010388637">
    <property type="protein sequence ID" value="CAG7817211.1"/>
    <property type="molecule type" value="Genomic_DNA"/>
</dbReference>
<gene>
    <name evidence="1" type="ORF">AFUS01_LOCUS27789</name>
</gene>
<protein>
    <submittedName>
        <fullName evidence="1">Uncharacterized protein</fullName>
    </submittedName>
</protein>
<dbReference type="Proteomes" id="UP000708208">
    <property type="component" value="Unassembled WGS sequence"/>
</dbReference>
<dbReference type="AlphaFoldDB" id="A0A8J2P756"/>
<accession>A0A8J2P756</accession>
<keyword evidence="2" id="KW-1185">Reference proteome</keyword>
<sequence length="132" mass="14799">MSEDAKIASINCECLEILQYLGSGYRDKHLLGSCPDLLIIRSGITDLAEPGESIENTFGILVARWQLFKDRRPFHKRDCSSGMEIYGQLYSRIVMTGLKQLSKGSLEFAGRIQGLFNGQGSVPWQMGIIIHY</sequence>
<proteinExistence type="predicted"/>
<name>A0A8J2P756_9HEXA</name>
<evidence type="ECO:0000313" key="1">
    <source>
        <dbReference type="EMBL" id="CAG7817211.1"/>
    </source>
</evidence>